<dbReference type="GO" id="GO:0003964">
    <property type="term" value="F:RNA-directed DNA polymerase activity"/>
    <property type="evidence" value="ECO:0007669"/>
    <property type="project" value="UniProtKB-KW"/>
</dbReference>
<dbReference type="Pfam" id="PF13966">
    <property type="entry name" value="zf-RVT"/>
    <property type="match status" value="1"/>
</dbReference>
<comment type="caution">
    <text evidence="2">The sequence shown here is derived from an EMBL/GenBank/DDBJ whole genome shotgun (WGS) entry which is preliminary data.</text>
</comment>
<evidence type="ECO:0000313" key="2">
    <source>
        <dbReference type="EMBL" id="GEX77529.1"/>
    </source>
</evidence>
<proteinExistence type="predicted"/>
<keyword evidence="2" id="KW-0695">RNA-directed DNA polymerase</keyword>
<protein>
    <submittedName>
        <fullName evidence="2">RNA-directed DNA polymerase, eukaryota</fullName>
    </submittedName>
</protein>
<gene>
    <name evidence="2" type="ORF">Tci_349504</name>
</gene>
<organism evidence="2">
    <name type="scientific">Tanacetum cinerariifolium</name>
    <name type="common">Dalmatian daisy</name>
    <name type="synonym">Chrysanthemum cinerariifolium</name>
    <dbReference type="NCBI Taxonomy" id="118510"/>
    <lineage>
        <taxon>Eukaryota</taxon>
        <taxon>Viridiplantae</taxon>
        <taxon>Streptophyta</taxon>
        <taxon>Embryophyta</taxon>
        <taxon>Tracheophyta</taxon>
        <taxon>Spermatophyta</taxon>
        <taxon>Magnoliopsida</taxon>
        <taxon>eudicotyledons</taxon>
        <taxon>Gunneridae</taxon>
        <taxon>Pentapetalae</taxon>
        <taxon>asterids</taxon>
        <taxon>campanulids</taxon>
        <taxon>Asterales</taxon>
        <taxon>Asteraceae</taxon>
        <taxon>Asteroideae</taxon>
        <taxon>Anthemideae</taxon>
        <taxon>Anthemidinae</taxon>
        <taxon>Tanacetum</taxon>
    </lineage>
</organism>
<dbReference type="PANTHER" id="PTHR47150">
    <property type="entry name" value="OS12G0169200 PROTEIN"/>
    <property type="match status" value="1"/>
</dbReference>
<keyword evidence="2" id="KW-0548">Nucleotidyltransferase</keyword>
<dbReference type="PANTHER" id="PTHR47150:SF4">
    <property type="entry name" value="HARBINGER TRANSPOSASE-DERIVED PROTEIN-RELATED"/>
    <property type="match status" value="1"/>
</dbReference>
<dbReference type="InterPro" id="IPR026960">
    <property type="entry name" value="RVT-Znf"/>
</dbReference>
<keyword evidence="2" id="KW-0808">Transferase</keyword>
<accession>A0A699H890</accession>
<dbReference type="InterPro" id="IPR006912">
    <property type="entry name" value="Harbinger_derived_prot"/>
</dbReference>
<dbReference type="AlphaFoldDB" id="A0A699H890"/>
<reference evidence="2" key="1">
    <citation type="journal article" date="2019" name="Sci. Rep.">
        <title>Draft genome of Tanacetum cinerariifolium, the natural source of mosquito coil.</title>
        <authorList>
            <person name="Yamashiro T."/>
            <person name="Shiraishi A."/>
            <person name="Satake H."/>
            <person name="Nakayama K."/>
        </authorList>
    </citation>
    <scope>NUCLEOTIDE SEQUENCE</scope>
</reference>
<dbReference type="Pfam" id="PF04827">
    <property type="entry name" value="Plant_tran"/>
    <property type="match status" value="1"/>
</dbReference>
<sequence length="314" mass="36659">MPLCLKFPRLFALELDKDALVAVKMVGSLDHSFRRTVRRGMEQQQMSDLILILESVSLSTSQDRWICDLSGDGEFRVKEVRIFLDDLFLSSFFEPTRWVKCVPIKIKIFAWRARRDCLPTRSNLARRCVSLESSRCPLCDACKEDIHHVLFRCSLAQLILRRIFRWWELEWQPWISFSEWQLRPNCTGKVGISPIMKCTFGIRKMAYGCVPDALDEYMQMGTTTPRDSLVAFCTAVMELYENVYSQKLTYTHIEKLYAHHEQKHEFPGMIRSIDYTDSLWENSHIASKAQFCKRDHGPDLFILLEALASQDLLI</sequence>
<name>A0A699H890_TANCI</name>
<dbReference type="EMBL" id="BKCJ010129265">
    <property type="protein sequence ID" value="GEX77529.1"/>
    <property type="molecule type" value="Genomic_DNA"/>
</dbReference>
<feature type="domain" description="Reverse transcriptase zinc-binding" evidence="1">
    <location>
        <begin position="96"/>
        <end position="157"/>
    </location>
</feature>
<evidence type="ECO:0000259" key="1">
    <source>
        <dbReference type="Pfam" id="PF13966"/>
    </source>
</evidence>